<proteinExistence type="predicted"/>
<dbReference type="AlphaFoldDB" id="A0A6G0XE33"/>
<gene>
    <name evidence="1" type="ORF">Ae201684_005721</name>
</gene>
<accession>A0A6G0XE33</accession>
<keyword evidence="2" id="KW-1185">Reference proteome</keyword>
<dbReference type="EMBL" id="VJMJ01000074">
    <property type="protein sequence ID" value="KAF0738492.1"/>
    <property type="molecule type" value="Genomic_DNA"/>
</dbReference>
<evidence type="ECO:0000313" key="1">
    <source>
        <dbReference type="EMBL" id="KAF0738492.1"/>
    </source>
</evidence>
<organism evidence="1 2">
    <name type="scientific">Aphanomyces euteiches</name>
    <dbReference type="NCBI Taxonomy" id="100861"/>
    <lineage>
        <taxon>Eukaryota</taxon>
        <taxon>Sar</taxon>
        <taxon>Stramenopiles</taxon>
        <taxon>Oomycota</taxon>
        <taxon>Saprolegniomycetes</taxon>
        <taxon>Saprolegniales</taxon>
        <taxon>Verrucalvaceae</taxon>
        <taxon>Aphanomyces</taxon>
    </lineage>
</organism>
<comment type="caution">
    <text evidence="1">The sequence shown here is derived from an EMBL/GenBank/DDBJ whole genome shotgun (WGS) entry which is preliminary data.</text>
</comment>
<reference evidence="1 2" key="1">
    <citation type="submission" date="2019-07" db="EMBL/GenBank/DDBJ databases">
        <title>Genomics analysis of Aphanomyces spp. identifies a new class of oomycete effector associated with host adaptation.</title>
        <authorList>
            <person name="Gaulin E."/>
        </authorList>
    </citation>
    <scope>NUCLEOTIDE SEQUENCE [LARGE SCALE GENOMIC DNA]</scope>
    <source>
        <strain evidence="1 2">ATCC 201684</strain>
    </source>
</reference>
<name>A0A6G0XE33_9STRA</name>
<dbReference type="Proteomes" id="UP000481153">
    <property type="component" value="Unassembled WGS sequence"/>
</dbReference>
<sequence length="241" mass="26545">MSLHKSSQHFIIHKSASTFFMISLFDIAPCVGDPFHNLSSCCHVRRLTDPGNDVVSEVGREIVPQKKHFLPLAVKTVGKMVLQKFDGVTHSSTLILTSCHKRLPKPLRALKFSSTVARIFDLAVLSTNIKGCFTPELSARSIAVILSLDLPPHFTHTVLLPVLLNDLVDHINVFILNDLLHTLAKCCQDLNTIIKGSLAFTSTCAERQPMSSFESLDPVPTCSKFVVRESHIAGGFKSQDS</sequence>
<evidence type="ECO:0000313" key="2">
    <source>
        <dbReference type="Proteomes" id="UP000481153"/>
    </source>
</evidence>
<protein>
    <submittedName>
        <fullName evidence="1">Uncharacterized protein</fullName>
    </submittedName>
</protein>